<dbReference type="EMBL" id="BGPR01001942">
    <property type="protein sequence ID" value="GBM64747.1"/>
    <property type="molecule type" value="Genomic_DNA"/>
</dbReference>
<name>A0A4Y2HHF0_ARAVE</name>
<accession>A0A4Y2HHF0</accession>
<dbReference type="Proteomes" id="UP000499080">
    <property type="component" value="Unassembled WGS sequence"/>
</dbReference>
<evidence type="ECO:0000313" key="1">
    <source>
        <dbReference type="EMBL" id="GBM64747.1"/>
    </source>
</evidence>
<gene>
    <name evidence="1" type="ORF">AVEN_129114_1</name>
</gene>
<dbReference type="AlphaFoldDB" id="A0A4Y2HHF0"/>
<evidence type="ECO:0000313" key="2">
    <source>
        <dbReference type="Proteomes" id="UP000499080"/>
    </source>
</evidence>
<sequence length="96" mass="11141">MKDQFNLDMLTPSYDAERGLFWDEPRNFELRSVEEDDTCAGNSSPTFHTTLEGRRLTSTYDLTCNSPTYLLALQWKWASDLGTPRPPWLTFVKECD</sequence>
<organism evidence="1 2">
    <name type="scientific">Araneus ventricosus</name>
    <name type="common">Orbweaver spider</name>
    <name type="synonym">Epeira ventricosa</name>
    <dbReference type="NCBI Taxonomy" id="182803"/>
    <lineage>
        <taxon>Eukaryota</taxon>
        <taxon>Metazoa</taxon>
        <taxon>Ecdysozoa</taxon>
        <taxon>Arthropoda</taxon>
        <taxon>Chelicerata</taxon>
        <taxon>Arachnida</taxon>
        <taxon>Araneae</taxon>
        <taxon>Araneomorphae</taxon>
        <taxon>Entelegynae</taxon>
        <taxon>Araneoidea</taxon>
        <taxon>Araneidae</taxon>
        <taxon>Araneus</taxon>
    </lineage>
</organism>
<proteinExistence type="predicted"/>
<reference evidence="1 2" key="1">
    <citation type="journal article" date="2019" name="Sci. Rep.">
        <title>Orb-weaving spider Araneus ventricosus genome elucidates the spidroin gene catalogue.</title>
        <authorList>
            <person name="Kono N."/>
            <person name="Nakamura H."/>
            <person name="Ohtoshi R."/>
            <person name="Moran D.A.P."/>
            <person name="Shinohara A."/>
            <person name="Yoshida Y."/>
            <person name="Fujiwara M."/>
            <person name="Mori M."/>
            <person name="Tomita M."/>
            <person name="Arakawa K."/>
        </authorList>
    </citation>
    <scope>NUCLEOTIDE SEQUENCE [LARGE SCALE GENOMIC DNA]</scope>
</reference>
<comment type="caution">
    <text evidence="1">The sequence shown here is derived from an EMBL/GenBank/DDBJ whole genome shotgun (WGS) entry which is preliminary data.</text>
</comment>
<protein>
    <submittedName>
        <fullName evidence="1">Uncharacterized protein</fullName>
    </submittedName>
</protein>
<keyword evidence="2" id="KW-1185">Reference proteome</keyword>